<keyword evidence="4 5" id="KW-0472">Membrane</keyword>
<dbReference type="PANTHER" id="PTHR10217">
    <property type="entry name" value="VOLTAGE AND LIGAND GATED POTASSIUM CHANNEL"/>
    <property type="match status" value="1"/>
</dbReference>
<keyword evidence="8" id="KW-1185">Reference proteome</keyword>
<evidence type="ECO:0000256" key="1">
    <source>
        <dbReference type="ARBA" id="ARBA00004141"/>
    </source>
</evidence>
<reference evidence="7 8" key="1">
    <citation type="journal article" date="2023" name="Commun. Biol.">
        <title>Genome analysis of Parmales, the sister group of diatoms, reveals the evolutionary specialization of diatoms from phago-mixotrophs to photoautotrophs.</title>
        <authorList>
            <person name="Ban H."/>
            <person name="Sato S."/>
            <person name="Yoshikawa S."/>
            <person name="Yamada K."/>
            <person name="Nakamura Y."/>
            <person name="Ichinomiya M."/>
            <person name="Sato N."/>
            <person name="Blanc-Mathieu R."/>
            <person name="Endo H."/>
            <person name="Kuwata A."/>
            <person name="Ogata H."/>
        </authorList>
    </citation>
    <scope>NUCLEOTIDE SEQUENCE [LARGE SCALE GENOMIC DNA]</scope>
</reference>
<sequence length="145" mass="16795">ETKSSSFVLDHNSTLHHVIVTSRLIASVYYLVGVPYECAFIHSQQDVSESWTMMVIGWAFDTILYIDLISKFHLTYINKKGARQTDITKIRKHYLAHGFTYDLLSLLPIDLFVYASLRVPVAKLGFFRIVRLLRCIDIVTYFSTR</sequence>
<feature type="transmembrane region" description="Helical" evidence="5">
    <location>
        <begin position="94"/>
        <end position="117"/>
    </location>
</feature>
<evidence type="ECO:0000313" key="7">
    <source>
        <dbReference type="EMBL" id="GMI50104.1"/>
    </source>
</evidence>
<evidence type="ECO:0000313" key="8">
    <source>
        <dbReference type="Proteomes" id="UP001165060"/>
    </source>
</evidence>
<dbReference type="InterPro" id="IPR050818">
    <property type="entry name" value="KCNH_animal-type"/>
</dbReference>
<dbReference type="EMBL" id="BRYB01006887">
    <property type="protein sequence ID" value="GMI50104.1"/>
    <property type="molecule type" value="Genomic_DNA"/>
</dbReference>
<gene>
    <name evidence="7" type="ORF">TeGR_g8815</name>
</gene>
<evidence type="ECO:0000256" key="5">
    <source>
        <dbReference type="SAM" id="Phobius"/>
    </source>
</evidence>
<dbReference type="InterPro" id="IPR005821">
    <property type="entry name" value="Ion_trans_dom"/>
</dbReference>
<comment type="subcellular location">
    <subcellularLocation>
        <location evidence="1">Membrane</location>
        <topology evidence="1">Multi-pass membrane protein</topology>
    </subcellularLocation>
</comment>
<name>A0ABQ6N8D3_9STRA</name>
<dbReference type="SUPFAM" id="SSF81324">
    <property type="entry name" value="Voltage-gated potassium channels"/>
    <property type="match status" value="1"/>
</dbReference>
<dbReference type="Pfam" id="PF00520">
    <property type="entry name" value="Ion_trans"/>
    <property type="match status" value="1"/>
</dbReference>
<evidence type="ECO:0000259" key="6">
    <source>
        <dbReference type="Pfam" id="PF00520"/>
    </source>
</evidence>
<keyword evidence="3 5" id="KW-1133">Transmembrane helix</keyword>
<evidence type="ECO:0000256" key="3">
    <source>
        <dbReference type="ARBA" id="ARBA00022989"/>
    </source>
</evidence>
<feature type="non-terminal residue" evidence="7">
    <location>
        <position position="1"/>
    </location>
</feature>
<dbReference type="Gene3D" id="1.10.287.70">
    <property type="match status" value="1"/>
</dbReference>
<proteinExistence type="predicted"/>
<dbReference type="Proteomes" id="UP001165060">
    <property type="component" value="Unassembled WGS sequence"/>
</dbReference>
<keyword evidence="2 5" id="KW-0812">Transmembrane</keyword>
<feature type="transmembrane region" description="Helical" evidence="5">
    <location>
        <begin position="55"/>
        <end position="74"/>
    </location>
</feature>
<protein>
    <recommendedName>
        <fullName evidence="6">Ion transport domain-containing protein</fullName>
    </recommendedName>
</protein>
<comment type="caution">
    <text evidence="7">The sequence shown here is derived from an EMBL/GenBank/DDBJ whole genome shotgun (WGS) entry which is preliminary data.</text>
</comment>
<feature type="domain" description="Ion transport" evidence="6">
    <location>
        <begin position="25"/>
        <end position="144"/>
    </location>
</feature>
<evidence type="ECO:0000256" key="4">
    <source>
        <dbReference type="ARBA" id="ARBA00023136"/>
    </source>
</evidence>
<dbReference type="PANTHER" id="PTHR10217:SF435">
    <property type="entry name" value="POTASSIUM VOLTAGE-GATED CHANNEL PROTEIN EAG"/>
    <property type="match status" value="1"/>
</dbReference>
<organism evidence="7 8">
    <name type="scientific">Tetraparma gracilis</name>
    <dbReference type="NCBI Taxonomy" id="2962635"/>
    <lineage>
        <taxon>Eukaryota</taxon>
        <taxon>Sar</taxon>
        <taxon>Stramenopiles</taxon>
        <taxon>Ochrophyta</taxon>
        <taxon>Bolidophyceae</taxon>
        <taxon>Parmales</taxon>
        <taxon>Triparmaceae</taxon>
        <taxon>Tetraparma</taxon>
    </lineage>
</organism>
<accession>A0ABQ6N8D3</accession>
<evidence type="ECO:0000256" key="2">
    <source>
        <dbReference type="ARBA" id="ARBA00022692"/>
    </source>
</evidence>